<keyword evidence="2" id="KW-0812">Transmembrane</keyword>
<organism evidence="3 4">
    <name type="scientific">Lecanosticta acicola</name>
    <dbReference type="NCBI Taxonomy" id="111012"/>
    <lineage>
        <taxon>Eukaryota</taxon>
        <taxon>Fungi</taxon>
        <taxon>Dikarya</taxon>
        <taxon>Ascomycota</taxon>
        <taxon>Pezizomycotina</taxon>
        <taxon>Dothideomycetes</taxon>
        <taxon>Dothideomycetidae</taxon>
        <taxon>Mycosphaerellales</taxon>
        <taxon>Mycosphaerellaceae</taxon>
        <taxon>Lecanosticta</taxon>
    </lineage>
</organism>
<gene>
    <name evidence="3" type="ORF">LECACI_7A008327</name>
</gene>
<feature type="compositionally biased region" description="Basic and acidic residues" evidence="1">
    <location>
        <begin position="96"/>
        <end position="108"/>
    </location>
</feature>
<keyword evidence="2" id="KW-1133">Transmembrane helix</keyword>
<dbReference type="AlphaFoldDB" id="A0AAI8Z652"/>
<sequence length="502" mass="57500">MLHKDAEAAAPAPTMTLSVAVTNNRLKTTFIAAGLLVILLSLLGLFDLSRTTPARVPYTVYEPSTPSTDHGDAQKRPGEAVEKEGEWRPGTGNGDISHKLTPEQHQASKENMRVEHLEIFSNMTSTGSLFMIDFLGQEGYNPSILPHPTKDETWIVIAMRDKRKDESDIWNAELYCEAIFVKTDNVMRCLRTPLILPIASTTSPVCKDDAKWSLSFMNRIIGPHDARIFWGPERPYIIYGSQSRKSCLGQYIQDLRRVVDWDRDDQATSENETAFFWPTDLQRPDPIEPLEKNWFAFWSQEGEMYLHYDIDTTHRSFAKVNETDGSVVGKDLAPLARDRQCMERLMPTLNQNDLEWMHQATNSLSLTLCKRSDETCHATPENTYILTFFQKKTFYYHGVYEPYVMLFHETSPFAIYAISQKPIWYHGRGTPDEDWRRPGNEWKPVDQSEMIFTMSVNWKARGMRYHGFLDDEVIISFGIEDQQAGGIDVVVGELVRDMGLCD</sequence>
<evidence type="ECO:0000313" key="3">
    <source>
        <dbReference type="EMBL" id="CAK4033169.1"/>
    </source>
</evidence>
<proteinExistence type="predicted"/>
<accession>A0AAI8Z652</accession>
<feature type="transmembrane region" description="Helical" evidence="2">
    <location>
        <begin position="30"/>
        <end position="48"/>
    </location>
</feature>
<protein>
    <submittedName>
        <fullName evidence="3">Uncharacterized protein</fullName>
    </submittedName>
</protein>
<reference evidence="3" key="1">
    <citation type="submission" date="2023-11" db="EMBL/GenBank/DDBJ databases">
        <authorList>
            <person name="Alioto T."/>
            <person name="Alioto T."/>
            <person name="Gomez Garrido J."/>
        </authorList>
    </citation>
    <scope>NUCLEOTIDE SEQUENCE</scope>
</reference>
<dbReference type="EMBL" id="CAVMBE010000079">
    <property type="protein sequence ID" value="CAK4033169.1"/>
    <property type="molecule type" value="Genomic_DNA"/>
</dbReference>
<evidence type="ECO:0000256" key="1">
    <source>
        <dbReference type="SAM" id="MobiDB-lite"/>
    </source>
</evidence>
<evidence type="ECO:0000256" key="2">
    <source>
        <dbReference type="SAM" id="Phobius"/>
    </source>
</evidence>
<feature type="region of interest" description="Disordered" evidence="1">
    <location>
        <begin position="58"/>
        <end position="108"/>
    </location>
</feature>
<name>A0AAI8Z652_9PEZI</name>
<keyword evidence="4" id="KW-1185">Reference proteome</keyword>
<feature type="compositionally biased region" description="Basic and acidic residues" evidence="1">
    <location>
        <begin position="69"/>
        <end position="87"/>
    </location>
</feature>
<evidence type="ECO:0000313" key="4">
    <source>
        <dbReference type="Proteomes" id="UP001296104"/>
    </source>
</evidence>
<comment type="caution">
    <text evidence="3">The sequence shown here is derived from an EMBL/GenBank/DDBJ whole genome shotgun (WGS) entry which is preliminary data.</text>
</comment>
<keyword evidence="2" id="KW-0472">Membrane</keyword>
<dbReference type="Proteomes" id="UP001296104">
    <property type="component" value="Unassembled WGS sequence"/>
</dbReference>